<evidence type="ECO:0000313" key="4">
    <source>
        <dbReference type="RefSeq" id="XP_005107908.1"/>
    </source>
</evidence>
<feature type="region of interest" description="Disordered" evidence="1">
    <location>
        <begin position="192"/>
        <end position="351"/>
    </location>
</feature>
<evidence type="ECO:0000256" key="1">
    <source>
        <dbReference type="SAM" id="MobiDB-lite"/>
    </source>
</evidence>
<feature type="compositionally biased region" description="Acidic residues" evidence="1">
    <location>
        <begin position="285"/>
        <end position="298"/>
    </location>
</feature>
<dbReference type="InterPro" id="IPR000195">
    <property type="entry name" value="Rab-GAP-TBC_dom"/>
</dbReference>
<evidence type="ECO:0000313" key="5">
    <source>
        <dbReference type="RefSeq" id="XP_035828168.1"/>
    </source>
</evidence>
<dbReference type="PANTHER" id="PTHR23354">
    <property type="entry name" value="NUCLEOLAR PROTEIN 7/ESTROGEN RECEPTOR COACTIVATOR-RELATED"/>
    <property type="match status" value="1"/>
</dbReference>
<dbReference type="Proteomes" id="UP000694888">
    <property type="component" value="Unplaced"/>
</dbReference>
<dbReference type="Gene3D" id="1.10.472.80">
    <property type="entry name" value="Ypt/Rab-GAP domain of gyp1p, domain 3"/>
    <property type="match status" value="1"/>
</dbReference>
<evidence type="ECO:0000259" key="2">
    <source>
        <dbReference type="PROSITE" id="PS51886"/>
    </source>
</evidence>
<dbReference type="SMART" id="SM00584">
    <property type="entry name" value="TLDc"/>
    <property type="match status" value="1"/>
</dbReference>
<dbReference type="GeneID" id="101858574"/>
<accession>A0ABM1W0H5</accession>
<gene>
    <name evidence="4 5" type="primary">LOC101858574</name>
</gene>
<organism evidence="3 5">
    <name type="scientific">Aplysia californica</name>
    <name type="common">California sea hare</name>
    <dbReference type="NCBI Taxonomy" id="6500"/>
    <lineage>
        <taxon>Eukaryota</taxon>
        <taxon>Metazoa</taxon>
        <taxon>Spiralia</taxon>
        <taxon>Lophotrochozoa</taxon>
        <taxon>Mollusca</taxon>
        <taxon>Gastropoda</taxon>
        <taxon>Heterobranchia</taxon>
        <taxon>Euthyneura</taxon>
        <taxon>Tectipleura</taxon>
        <taxon>Aplysiida</taxon>
        <taxon>Aplysioidea</taxon>
        <taxon>Aplysiidae</taxon>
        <taxon>Aplysia</taxon>
    </lineage>
</organism>
<feature type="compositionally biased region" description="Basic and acidic residues" evidence="1">
    <location>
        <begin position="265"/>
        <end position="274"/>
    </location>
</feature>
<evidence type="ECO:0000313" key="3">
    <source>
        <dbReference type="Proteomes" id="UP000694888"/>
    </source>
</evidence>
<dbReference type="SMART" id="SM00164">
    <property type="entry name" value="TBC"/>
    <property type="match status" value="1"/>
</dbReference>
<proteinExistence type="predicted"/>
<sequence length="897" mass="100219">MAVDQNLAMGPLQRNSEILDELIQSREDDEVALCSELINVGSASTMNSSQYQEFVNPLAEQHDSKEVTLNQLRTNAGGQPHAFGSGQEVGDALSPYVEVETDDLEPRPSSSVSGDELQTSPSFVFVAKRATRFGLGTSSSDAFFDRSDLDNEESEHFVFDDGMSDDPHEEQSQITFTAPLITDDRELKGFHDNAVLSDSTADEGHNKMQFLSEPDDNDVTLKEDSSESLELNGAIETKRAKSPLLTSLMRPGKNHSNKIHTSKFPGKDSEKHPILDPSLSKSEESSDEDSALINDSEDTEHIFSPSNLSEDTENQAVCSKYSQLSEDGSFPSSPVKSPTSDSETDTGKDAGDTAKIVFDHPLDLGVAFSEYVDIDSFQASLGKRTPRTEEGYGGKSEEHLLVLLKSNSLKNLKRYLRKSYSSPESNARRKLWENLCVHLLKAGGSLYNSVSAELYQGLPEEDYPLPSFVDQQHLLHYHLTAAGRKTLKTILDVISSLSPDIVFCPLLYPMASLFLHYCDAESCCNCMQALLRSTAPTYLTQTRTAADATKFVLRDLAKKYTKKAYDLVSRSSNNVESVYENWEAWIFRDLPFQYLVCVVDSYLLEGYKVLYRIALAIVQLYTKDVARKGGQQSPVTNVSAAISRFCRNLPDDSRKLLKEAFGIKRLTRREIGKLQNNYERFLKVQSESEEGLPRVTSRLSMGQADTSKCTFSGPVVLDRADNSILTNEMLHKIWGWVPRRLTLKRLTQLYTSEEHGFSLTTMYARTEMYEPVLMVIKAATDEIFGAYCTTAWYTRHQVNKPSMSFFGKGEAFVFSLHPRFKKYQWVALTGGNQNAPDLFQAGDENMLIIGSGNGEAICLDRELNRCRSVRCDTFDNDPLCEGGEFSCKVLEVYGFVD</sequence>
<feature type="compositionally biased region" description="Polar residues" evidence="1">
    <location>
        <begin position="304"/>
        <end position="341"/>
    </location>
</feature>
<name>A0ABM1W0H5_APLCA</name>
<dbReference type="RefSeq" id="XP_005107908.1">
    <property type="nucleotide sequence ID" value="XM_005107851.3"/>
</dbReference>
<protein>
    <submittedName>
        <fullName evidence="4 5">GTPase-activating protein skywalker isoform X1</fullName>
    </submittedName>
</protein>
<dbReference type="PROSITE" id="PS51886">
    <property type="entry name" value="TLDC"/>
    <property type="match status" value="1"/>
</dbReference>
<dbReference type="Pfam" id="PF07534">
    <property type="entry name" value="TLD"/>
    <property type="match status" value="1"/>
</dbReference>
<dbReference type="PANTHER" id="PTHR23354:SF122">
    <property type="entry name" value="GTPASE-ACTIVATING PROTEIN SKYWALKER"/>
    <property type="match status" value="1"/>
</dbReference>
<dbReference type="Pfam" id="PF00566">
    <property type="entry name" value="RabGAP-TBC"/>
    <property type="match status" value="1"/>
</dbReference>
<keyword evidence="3" id="KW-1185">Reference proteome</keyword>
<feature type="domain" description="TLDc" evidence="2">
    <location>
        <begin position="723"/>
        <end position="896"/>
    </location>
</feature>
<dbReference type="InterPro" id="IPR006571">
    <property type="entry name" value="TLDc_dom"/>
</dbReference>
<dbReference type="RefSeq" id="XP_035828168.1">
    <property type="nucleotide sequence ID" value="XM_035972275.1"/>
</dbReference>
<reference evidence="4 5" key="1">
    <citation type="submission" date="2025-05" db="UniProtKB">
        <authorList>
            <consortium name="RefSeq"/>
        </authorList>
    </citation>
    <scope>IDENTIFICATION</scope>
</reference>
<feature type="compositionally biased region" description="Basic residues" evidence="1">
    <location>
        <begin position="252"/>
        <end position="261"/>
    </location>
</feature>